<dbReference type="AlphaFoldDB" id="A0A7W3LWG9"/>
<organism evidence="2 3">
    <name type="scientific">Actinomadura namibiensis</name>
    <dbReference type="NCBI Taxonomy" id="182080"/>
    <lineage>
        <taxon>Bacteria</taxon>
        <taxon>Bacillati</taxon>
        <taxon>Actinomycetota</taxon>
        <taxon>Actinomycetes</taxon>
        <taxon>Streptosporangiales</taxon>
        <taxon>Thermomonosporaceae</taxon>
        <taxon>Actinomadura</taxon>
    </lineage>
</organism>
<dbReference type="InterPro" id="IPR019662">
    <property type="entry name" value="DUF2516"/>
</dbReference>
<dbReference type="RefSeq" id="WP_245681721.1">
    <property type="nucleotide sequence ID" value="NZ_BAAALP010000058.1"/>
</dbReference>
<feature type="transmembrane region" description="Helical" evidence="1">
    <location>
        <begin position="48"/>
        <end position="68"/>
    </location>
</feature>
<comment type="caution">
    <text evidence="2">The sequence shown here is derived from an EMBL/GenBank/DDBJ whole genome shotgun (WGS) entry which is preliminary data.</text>
</comment>
<reference evidence="2 3" key="1">
    <citation type="submission" date="2020-08" db="EMBL/GenBank/DDBJ databases">
        <title>Genomic Encyclopedia of Type Strains, Phase IV (KMG-IV): sequencing the most valuable type-strain genomes for metagenomic binning, comparative biology and taxonomic classification.</title>
        <authorList>
            <person name="Goeker M."/>
        </authorList>
    </citation>
    <scope>NUCLEOTIDE SEQUENCE [LARGE SCALE GENOMIC DNA]</scope>
    <source>
        <strain evidence="2 3">DSM 44197</strain>
    </source>
</reference>
<sequence length="122" mass="12687">MSVSFSVLDYFFWLLLIIAFAVEAWALVDSLLTPAGAYEAAGKQSKRLWTIILVICAVVGGAAAAIPLNGASPIGVLLGILPVAAFIGAAIYHADVRPAVRPYKGRGKGGGGRSNMGPYGPW</sequence>
<gene>
    <name evidence="2" type="ORF">HNR61_007274</name>
</gene>
<protein>
    <recommendedName>
        <fullName evidence="4">DUF2516 family protein</fullName>
    </recommendedName>
</protein>
<keyword evidence="1" id="KW-0472">Membrane</keyword>
<accession>A0A7W3LWG9</accession>
<name>A0A7W3LWG9_ACTNM</name>
<evidence type="ECO:0000256" key="1">
    <source>
        <dbReference type="SAM" id="Phobius"/>
    </source>
</evidence>
<dbReference type="EMBL" id="JACJIA010000012">
    <property type="protein sequence ID" value="MBA8955598.1"/>
    <property type="molecule type" value="Genomic_DNA"/>
</dbReference>
<keyword evidence="1" id="KW-1133">Transmembrane helix</keyword>
<evidence type="ECO:0000313" key="3">
    <source>
        <dbReference type="Proteomes" id="UP000572680"/>
    </source>
</evidence>
<feature type="transmembrane region" description="Helical" evidence="1">
    <location>
        <begin position="74"/>
        <end position="94"/>
    </location>
</feature>
<keyword evidence="3" id="KW-1185">Reference proteome</keyword>
<evidence type="ECO:0000313" key="2">
    <source>
        <dbReference type="EMBL" id="MBA8955598.1"/>
    </source>
</evidence>
<feature type="transmembrane region" description="Helical" evidence="1">
    <location>
        <begin position="12"/>
        <end position="36"/>
    </location>
</feature>
<dbReference type="Proteomes" id="UP000572680">
    <property type="component" value="Unassembled WGS sequence"/>
</dbReference>
<proteinExistence type="predicted"/>
<keyword evidence="1" id="KW-0812">Transmembrane</keyword>
<evidence type="ECO:0008006" key="4">
    <source>
        <dbReference type="Google" id="ProtNLM"/>
    </source>
</evidence>
<dbReference type="Pfam" id="PF10724">
    <property type="entry name" value="DUF2516"/>
    <property type="match status" value="1"/>
</dbReference>